<evidence type="ECO:0000313" key="3">
    <source>
        <dbReference type="Proteomes" id="UP000825123"/>
    </source>
</evidence>
<dbReference type="InterPro" id="IPR051396">
    <property type="entry name" value="Bact_Antivir_Def_Nuclease"/>
</dbReference>
<dbReference type="PANTHER" id="PTHR43581:SF2">
    <property type="entry name" value="EXCINUCLEASE ATPASE SUBUNIT"/>
    <property type="match status" value="1"/>
</dbReference>
<keyword evidence="3" id="KW-1185">Reference proteome</keyword>
<organism evidence="2 3">
    <name type="scientific">Stygiolobus caldivivus</name>
    <dbReference type="NCBI Taxonomy" id="2824673"/>
    <lineage>
        <taxon>Archaea</taxon>
        <taxon>Thermoproteota</taxon>
        <taxon>Thermoprotei</taxon>
        <taxon>Sulfolobales</taxon>
        <taxon>Sulfolobaceae</taxon>
        <taxon>Stygiolobus</taxon>
    </lineage>
</organism>
<dbReference type="PANTHER" id="PTHR43581">
    <property type="entry name" value="ATP/GTP PHOSPHATASE"/>
    <property type="match status" value="1"/>
</dbReference>
<name>A0A8D5ZIM1_9CREN</name>
<dbReference type="EMBL" id="AP024597">
    <property type="protein sequence ID" value="BCU69751.1"/>
    <property type="molecule type" value="Genomic_DNA"/>
</dbReference>
<gene>
    <name evidence="2" type="ORF">KN1_10480</name>
</gene>
<dbReference type="InterPro" id="IPR003959">
    <property type="entry name" value="ATPase_AAA_core"/>
</dbReference>
<dbReference type="SUPFAM" id="SSF52540">
    <property type="entry name" value="P-loop containing nucleoside triphosphate hydrolases"/>
    <property type="match status" value="1"/>
</dbReference>
<dbReference type="Pfam" id="PF13304">
    <property type="entry name" value="AAA_21"/>
    <property type="match status" value="1"/>
</dbReference>
<dbReference type="GO" id="GO:0005524">
    <property type="term" value="F:ATP binding"/>
    <property type="evidence" value="ECO:0007669"/>
    <property type="project" value="InterPro"/>
</dbReference>
<sequence length="467" mass="52272">MKLIARSLGPIDEAAVELGDLTVFEGPPSSGKSTLMKAIYYSLTWTTPVLINFTREGEGKLTFKIVLGEGLKGLKEHMSKFIPDGEFRVEPFDVQLFLKEARLNVEEKLEVRPRVMFYYGSDCTDSEVDKVNKEGRVEVSYGLQGLSGFVQYDAHLPQVSQNCEKYVKEVVEGDVEAEVAERIAGLYEEKYLEELGKHYGIHDVIFVPFDRASVISAELRKGVEARKEYSLRGYPILSLIGPTLLSLKNVVGGTPSGSAPYVLSDVAVDYRWKFETAVASLSYNPKIYRMLAPFLKGEIRAVGKKLVYTEGDKPISWGHVSASVLEIMGVLLSIREKQLVLIEEPENQLHERLKILMALFLYALSASNKVVITTHSQTISFTLAHLAKTKPTKEEVLKLFEALGVKGGEVLAEEVERASVSKVKFYYVHDGTAEEMSLEEVSREMPGTSEVMDKEIDWFNSLYVERG</sequence>
<proteinExistence type="predicted"/>
<dbReference type="InterPro" id="IPR027417">
    <property type="entry name" value="P-loop_NTPase"/>
</dbReference>
<evidence type="ECO:0000313" key="2">
    <source>
        <dbReference type="EMBL" id="BCU69751.1"/>
    </source>
</evidence>
<dbReference type="GeneID" id="66162791"/>
<dbReference type="AlphaFoldDB" id="A0A8D5ZIM1"/>
<accession>A0A8D5ZIM1</accession>
<dbReference type="KEGG" id="csty:KN1_10480"/>
<reference evidence="2 3" key="1">
    <citation type="submission" date="2021-04" db="EMBL/GenBank/DDBJ databases">
        <title>Complete genome sequence of Stygiolobus sp. KN-1.</title>
        <authorList>
            <person name="Nakamura K."/>
            <person name="Sakai H."/>
            <person name="Kurosawa N."/>
        </authorList>
    </citation>
    <scope>NUCLEOTIDE SEQUENCE [LARGE SCALE GENOMIC DNA]</scope>
    <source>
        <strain evidence="2 3">KN-1</strain>
    </source>
</reference>
<feature type="domain" description="ATPase AAA-type core" evidence="1">
    <location>
        <begin position="303"/>
        <end position="378"/>
    </location>
</feature>
<evidence type="ECO:0000259" key="1">
    <source>
        <dbReference type="Pfam" id="PF13304"/>
    </source>
</evidence>
<dbReference type="Proteomes" id="UP000825123">
    <property type="component" value="Chromosome"/>
</dbReference>
<dbReference type="GO" id="GO:0016887">
    <property type="term" value="F:ATP hydrolysis activity"/>
    <property type="evidence" value="ECO:0007669"/>
    <property type="project" value="InterPro"/>
</dbReference>
<protein>
    <recommendedName>
        <fullName evidence="1">ATPase AAA-type core domain-containing protein</fullName>
    </recommendedName>
</protein>
<dbReference type="RefSeq" id="WP_221289752.1">
    <property type="nucleotide sequence ID" value="NZ_AP024597.1"/>
</dbReference>